<proteinExistence type="predicted"/>
<accession>A0A1J8PYS5</accession>
<sequence>MATPRPRIDPSRENAKRAVSRVIRVTVENIPLKLIDTCLGIIVDRGTMLSNFQKLDEYKLIEESFSDNGTKRLQDLLKSYFEYAMFSHRWNETETTKEPTYEFIKGAQDRGLNIYDLSGKWSDGKEREENMLKLRGFCYTAAKCGFRWAWSDTCCIDKTIPSEVQVSINSMFRWYHNSALTIVYLHDVPDVDPFDRLGPLSSDSIYDFVDKHHIASQKAPILQHAEEKYSGEFVDTQVDGTALEILLKRYFPKFDGELNVTSEWCVRCWTLQEMVASRHLRFYCKSWTALEPDFDPLNTERFSDHRNERLWQDALSRSTGVDREGLLNFTPGMTNVREKLHWASRREATYVEDMAYSLLGIFDIHMPVLYGEGMKAFGRLQEEIMKRSHDLSIFDFSGHASSVNSCLAHSPLCYLEKPFQWNKKKTQMEVSAESKVERDEEGGDGDDDEDDDEARDEAREGVNEYNRIRAGSHGGVAIANKAVFTQLLHGTASIVGAVTPALFDCFKKLLESDPPLGHSLINGAITVSIFEHKVKPERDDDNPLRYTAKAKGLTGTVFTTLEKNRSNWTVGVPSTTWFAYVVKNWEGSDTTWLKDKIDVMKKLVDGDSKEGSDATKVQAAADSNKSQQHQPHKAHDKLDAHEKEEREHAKQFLTGRFVVFLVAKDGDAWCRVATDSRIIVRYTTYKFSQAVERRILV</sequence>
<feature type="domain" description="Heterokaryon incompatibility" evidence="2">
    <location>
        <begin position="83"/>
        <end position="273"/>
    </location>
</feature>
<dbReference type="PANTHER" id="PTHR10622:SF10">
    <property type="entry name" value="HET DOMAIN-CONTAINING PROTEIN"/>
    <property type="match status" value="1"/>
</dbReference>
<comment type="caution">
    <text evidence="3">The sequence shown here is derived from an EMBL/GenBank/DDBJ whole genome shotgun (WGS) entry which is preliminary data.</text>
</comment>
<name>A0A1J8PYS5_9AGAM</name>
<evidence type="ECO:0000259" key="2">
    <source>
        <dbReference type="Pfam" id="PF06985"/>
    </source>
</evidence>
<dbReference type="PANTHER" id="PTHR10622">
    <property type="entry name" value="HET DOMAIN-CONTAINING PROTEIN"/>
    <property type="match status" value="1"/>
</dbReference>
<feature type="compositionally biased region" description="Basic and acidic residues" evidence="1">
    <location>
        <begin position="636"/>
        <end position="645"/>
    </location>
</feature>
<dbReference type="InterPro" id="IPR010730">
    <property type="entry name" value="HET"/>
</dbReference>
<feature type="region of interest" description="Disordered" evidence="1">
    <location>
        <begin position="426"/>
        <end position="466"/>
    </location>
</feature>
<evidence type="ECO:0000256" key="1">
    <source>
        <dbReference type="SAM" id="MobiDB-lite"/>
    </source>
</evidence>
<feature type="region of interest" description="Disordered" evidence="1">
    <location>
        <begin position="606"/>
        <end position="645"/>
    </location>
</feature>
<keyword evidence="4" id="KW-1185">Reference proteome</keyword>
<protein>
    <recommendedName>
        <fullName evidence="2">Heterokaryon incompatibility domain-containing protein</fullName>
    </recommendedName>
</protein>
<evidence type="ECO:0000313" key="4">
    <source>
        <dbReference type="Proteomes" id="UP000183567"/>
    </source>
</evidence>
<dbReference type="Pfam" id="PF06985">
    <property type="entry name" value="HET"/>
    <property type="match status" value="1"/>
</dbReference>
<evidence type="ECO:0000313" key="3">
    <source>
        <dbReference type="EMBL" id="OJA14446.1"/>
    </source>
</evidence>
<dbReference type="EMBL" id="LVVM01003663">
    <property type="protein sequence ID" value="OJA14446.1"/>
    <property type="molecule type" value="Genomic_DNA"/>
</dbReference>
<dbReference type="STRING" id="180088.A0A1J8PYS5"/>
<gene>
    <name evidence="3" type="ORF">AZE42_07622</name>
</gene>
<dbReference type="OrthoDB" id="2655308at2759"/>
<reference evidence="3 4" key="1">
    <citation type="submission" date="2016-03" db="EMBL/GenBank/DDBJ databases">
        <title>Comparative genomics of the ectomycorrhizal sister species Rhizopogon vinicolor and Rhizopogon vesiculosus (Basidiomycota: Boletales) reveals a divergence of the mating type B locus.</title>
        <authorList>
            <person name="Mujic A.B."/>
            <person name="Kuo A."/>
            <person name="Tritt A."/>
            <person name="Lipzen A."/>
            <person name="Chen C."/>
            <person name="Johnson J."/>
            <person name="Sharma A."/>
            <person name="Barry K."/>
            <person name="Grigoriev I.V."/>
            <person name="Spatafora J.W."/>
        </authorList>
    </citation>
    <scope>NUCLEOTIDE SEQUENCE [LARGE SCALE GENOMIC DNA]</scope>
    <source>
        <strain evidence="3 4">AM-OR11-056</strain>
    </source>
</reference>
<feature type="compositionally biased region" description="Acidic residues" evidence="1">
    <location>
        <begin position="439"/>
        <end position="455"/>
    </location>
</feature>
<dbReference type="Proteomes" id="UP000183567">
    <property type="component" value="Unassembled WGS sequence"/>
</dbReference>
<organism evidence="3 4">
    <name type="scientific">Rhizopogon vesiculosus</name>
    <dbReference type="NCBI Taxonomy" id="180088"/>
    <lineage>
        <taxon>Eukaryota</taxon>
        <taxon>Fungi</taxon>
        <taxon>Dikarya</taxon>
        <taxon>Basidiomycota</taxon>
        <taxon>Agaricomycotina</taxon>
        <taxon>Agaricomycetes</taxon>
        <taxon>Agaricomycetidae</taxon>
        <taxon>Boletales</taxon>
        <taxon>Suillineae</taxon>
        <taxon>Rhizopogonaceae</taxon>
        <taxon>Rhizopogon</taxon>
    </lineage>
</organism>
<dbReference type="AlphaFoldDB" id="A0A1J8PYS5"/>